<comment type="caution">
    <text evidence="2">The sequence shown here is derived from an EMBL/GenBank/DDBJ whole genome shotgun (WGS) entry which is preliminary data.</text>
</comment>
<proteinExistence type="predicted"/>
<evidence type="ECO:0000313" key="2">
    <source>
        <dbReference type="EMBL" id="PVD24910.1"/>
    </source>
</evidence>
<reference evidence="2 3" key="1">
    <citation type="submission" date="2018-04" db="EMBL/GenBank/DDBJ databases">
        <title>The genome of golden apple snail Pomacea canaliculata provides insight into stress tolerance and invasive adaptation.</title>
        <authorList>
            <person name="Liu C."/>
            <person name="Liu B."/>
            <person name="Ren Y."/>
            <person name="Zhang Y."/>
            <person name="Wang H."/>
            <person name="Li S."/>
            <person name="Jiang F."/>
            <person name="Yin L."/>
            <person name="Zhang G."/>
            <person name="Qian W."/>
            <person name="Fan W."/>
        </authorList>
    </citation>
    <scope>NUCLEOTIDE SEQUENCE [LARGE SCALE GENOMIC DNA]</scope>
    <source>
        <strain evidence="2">SZHN2017</strain>
        <tissue evidence="2">Muscle</tissue>
    </source>
</reference>
<dbReference type="Proteomes" id="UP000245119">
    <property type="component" value="Linkage Group LG9"/>
</dbReference>
<protein>
    <submittedName>
        <fullName evidence="2">Uncharacterized protein</fullName>
    </submittedName>
</protein>
<name>A0A2T7NUQ6_POMCA</name>
<gene>
    <name evidence="2" type="ORF">C0Q70_15403</name>
</gene>
<dbReference type="EMBL" id="PZQS01000009">
    <property type="protein sequence ID" value="PVD24910.1"/>
    <property type="molecule type" value="Genomic_DNA"/>
</dbReference>
<dbReference type="AlphaFoldDB" id="A0A2T7NUQ6"/>
<feature type="region of interest" description="Disordered" evidence="1">
    <location>
        <begin position="105"/>
        <end position="127"/>
    </location>
</feature>
<evidence type="ECO:0000256" key="1">
    <source>
        <dbReference type="SAM" id="MobiDB-lite"/>
    </source>
</evidence>
<accession>A0A2T7NUQ6</accession>
<sequence>MFTKSLGKEEERQMLAHLAIHAVLSAARAAPFVREQVCSRRMHVSLDAMGRLVAGLSDGMAVRREDSDMSRVVGSRRHHKKLWQQPRARNRQRHLVAAADASLDPSVAAHHQHPPATRGAAIEGCPSHGPSASAAILRVFTR</sequence>
<evidence type="ECO:0000313" key="3">
    <source>
        <dbReference type="Proteomes" id="UP000245119"/>
    </source>
</evidence>
<organism evidence="2 3">
    <name type="scientific">Pomacea canaliculata</name>
    <name type="common">Golden apple snail</name>
    <dbReference type="NCBI Taxonomy" id="400727"/>
    <lineage>
        <taxon>Eukaryota</taxon>
        <taxon>Metazoa</taxon>
        <taxon>Spiralia</taxon>
        <taxon>Lophotrochozoa</taxon>
        <taxon>Mollusca</taxon>
        <taxon>Gastropoda</taxon>
        <taxon>Caenogastropoda</taxon>
        <taxon>Architaenioglossa</taxon>
        <taxon>Ampullarioidea</taxon>
        <taxon>Ampullariidae</taxon>
        <taxon>Pomacea</taxon>
    </lineage>
</organism>
<keyword evidence="3" id="KW-1185">Reference proteome</keyword>